<evidence type="ECO:0000313" key="2">
    <source>
        <dbReference type="EMBL" id="HEL65576.1"/>
    </source>
</evidence>
<reference evidence="2" key="1">
    <citation type="journal article" date="2020" name="mSystems">
        <title>Genome- and Community-Level Interaction Insights into Carbon Utilization and Element Cycling Functions of Hydrothermarchaeota in Hydrothermal Sediment.</title>
        <authorList>
            <person name="Zhou Z."/>
            <person name="Liu Y."/>
            <person name="Xu W."/>
            <person name="Pan J."/>
            <person name="Luo Z.H."/>
            <person name="Li M."/>
        </authorList>
    </citation>
    <scope>NUCLEOTIDE SEQUENCE [LARGE SCALE GENOMIC DNA]</scope>
    <source>
        <strain evidence="2">SpSt-300</strain>
    </source>
</reference>
<accession>A0A7C2I2R4</accession>
<dbReference type="Gene3D" id="1.10.30.50">
    <property type="match status" value="1"/>
</dbReference>
<comment type="caution">
    <text evidence="2">The sequence shown here is derived from an EMBL/GenBank/DDBJ whole genome shotgun (WGS) entry which is preliminary data.</text>
</comment>
<gene>
    <name evidence="2" type="ORF">ENQ34_02700</name>
</gene>
<protein>
    <recommendedName>
        <fullName evidence="1">HNH nuclease domain-containing protein</fullName>
    </recommendedName>
</protein>
<organism evidence="2">
    <name type="scientific">Ammonifex degensii</name>
    <dbReference type="NCBI Taxonomy" id="42838"/>
    <lineage>
        <taxon>Bacteria</taxon>
        <taxon>Bacillati</taxon>
        <taxon>Bacillota</taxon>
        <taxon>Clostridia</taxon>
        <taxon>Thermoanaerobacterales</taxon>
        <taxon>Thermoanaerobacteraceae</taxon>
        <taxon>Ammonifex</taxon>
    </lineage>
</organism>
<proteinExistence type="predicted"/>
<feature type="domain" description="HNH nuclease" evidence="1">
    <location>
        <begin position="111"/>
        <end position="170"/>
    </location>
</feature>
<dbReference type="SMART" id="SM00507">
    <property type="entry name" value="HNHc"/>
    <property type="match status" value="1"/>
</dbReference>
<dbReference type="CDD" id="cd00085">
    <property type="entry name" value="HNHc"/>
    <property type="match status" value="1"/>
</dbReference>
<dbReference type="EMBL" id="DSMU01000175">
    <property type="protein sequence ID" value="HEL65576.1"/>
    <property type="molecule type" value="Genomic_DNA"/>
</dbReference>
<sequence>MIYIGEGDLSAGPQVDSPGNVALKRAKETGAVFPVVVKWERNRYEYLGKWRVIDWEYSAWRGLPPHFRFWLQRVELPEAEPTRALATLTAQGRQEARRVAAVLERVIRDTRVTQQLKALYRYTCQVCNQPLNRGFGDPLVEGHHIQPLGQPHNGPDIPANVIILCPNHHALFDLGAITIDVGQRRVIHVDSADPLHGATLTLGHEIGEEFVNYHNEYIFKGKL</sequence>
<evidence type="ECO:0000259" key="1">
    <source>
        <dbReference type="SMART" id="SM00507"/>
    </source>
</evidence>
<dbReference type="Pfam" id="PF13391">
    <property type="entry name" value="HNH_2"/>
    <property type="match status" value="1"/>
</dbReference>
<dbReference type="InterPro" id="IPR003615">
    <property type="entry name" value="HNH_nuc"/>
</dbReference>
<dbReference type="AlphaFoldDB" id="A0A7C2I2R4"/>
<name>A0A7C2I2R4_9THEO</name>